<protein>
    <recommendedName>
        <fullName evidence="4">Retrotransposon gag domain-containing protein</fullName>
    </recommendedName>
</protein>
<sequence length="367" mass="42351">MFNPMVNITALEDFDEKQPLAVRTRWLEKFQSLAVMGRWSDHAKVYYCKLKLSSAVRDWRGNLNESVRRSWKRFVKAFREEYCKAKNPDSEYYYTTFQRKSETPREFYYILNKMAGKADVDIKSTDIARDQKCYQEVEGYSTEIDVASLKDLEHILKGNDRKADGAFGNWQRQKNHNRAYNVNEDEVFASDDEQQVLLDQGVEGVHQKVSFEESISDRNVDGLSGDILGGNMMLWKQDVTSEVYRILENSGWRPPNSEYRSPPKTDPGGPQQTRHCDNCGEGSHSTEFCWADMECNRCHKKGHPAKYCKVDPCPFCYKFHDGECYGLNTLQALKNLAKQGRLNDIPDHLLNQLMDGHADSGTKPLNH</sequence>
<proteinExistence type="predicted"/>
<dbReference type="Proteomes" id="UP000198211">
    <property type="component" value="Unassembled WGS sequence"/>
</dbReference>
<evidence type="ECO:0000256" key="1">
    <source>
        <dbReference type="SAM" id="MobiDB-lite"/>
    </source>
</evidence>
<gene>
    <name evidence="2" type="ORF">PHMEG_00035880</name>
</gene>
<accession>A0A225UN22</accession>
<organism evidence="2 3">
    <name type="scientific">Phytophthora megakarya</name>
    <dbReference type="NCBI Taxonomy" id="4795"/>
    <lineage>
        <taxon>Eukaryota</taxon>
        <taxon>Sar</taxon>
        <taxon>Stramenopiles</taxon>
        <taxon>Oomycota</taxon>
        <taxon>Peronosporomycetes</taxon>
        <taxon>Peronosporales</taxon>
        <taxon>Peronosporaceae</taxon>
        <taxon>Phytophthora</taxon>
    </lineage>
</organism>
<keyword evidence="3" id="KW-1185">Reference proteome</keyword>
<comment type="caution">
    <text evidence="2">The sequence shown here is derived from an EMBL/GenBank/DDBJ whole genome shotgun (WGS) entry which is preliminary data.</text>
</comment>
<reference evidence="3" key="1">
    <citation type="submission" date="2017-03" db="EMBL/GenBank/DDBJ databases">
        <title>Phytopthora megakarya and P. palmivora, two closely related causual agents of cacao black pod achieved similar genome size and gene model numbers by different mechanisms.</title>
        <authorList>
            <person name="Ali S."/>
            <person name="Shao J."/>
            <person name="Larry D.J."/>
            <person name="Kronmiller B."/>
            <person name="Shen D."/>
            <person name="Strem M.D."/>
            <person name="Melnick R.L."/>
            <person name="Guiltinan M.J."/>
            <person name="Tyler B.M."/>
            <person name="Meinhardt L.W."/>
            <person name="Bailey B.A."/>
        </authorList>
    </citation>
    <scope>NUCLEOTIDE SEQUENCE [LARGE SCALE GENOMIC DNA]</scope>
    <source>
        <strain evidence="3">zdho120</strain>
    </source>
</reference>
<evidence type="ECO:0000313" key="2">
    <source>
        <dbReference type="EMBL" id="OWY94405.1"/>
    </source>
</evidence>
<feature type="region of interest" description="Disordered" evidence="1">
    <location>
        <begin position="251"/>
        <end position="273"/>
    </location>
</feature>
<dbReference type="OrthoDB" id="97337at2759"/>
<name>A0A225UN22_9STRA</name>
<evidence type="ECO:0008006" key="4">
    <source>
        <dbReference type="Google" id="ProtNLM"/>
    </source>
</evidence>
<evidence type="ECO:0000313" key="3">
    <source>
        <dbReference type="Proteomes" id="UP000198211"/>
    </source>
</evidence>
<dbReference type="EMBL" id="NBNE01014443">
    <property type="protein sequence ID" value="OWY94405.1"/>
    <property type="molecule type" value="Genomic_DNA"/>
</dbReference>
<dbReference type="AlphaFoldDB" id="A0A225UN22"/>